<protein>
    <submittedName>
        <fullName evidence="3">Carbohydrate-binding module family 14 protein</fullName>
    </submittedName>
</protein>
<evidence type="ECO:0000313" key="3">
    <source>
        <dbReference type="EMBL" id="KAF7334978.1"/>
    </source>
</evidence>
<dbReference type="GO" id="GO:0005576">
    <property type="term" value="C:extracellular region"/>
    <property type="evidence" value="ECO:0007669"/>
    <property type="project" value="InterPro"/>
</dbReference>
<evidence type="ECO:0000313" key="4">
    <source>
        <dbReference type="Proteomes" id="UP000620124"/>
    </source>
</evidence>
<dbReference type="Pfam" id="PF01607">
    <property type="entry name" value="CBM_14"/>
    <property type="match status" value="1"/>
</dbReference>
<reference evidence="3" key="1">
    <citation type="submission" date="2020-05" db="EMBL/GenBank/DDBJ databases">
        <title>Mycena genomes resolve the evolution of fungal bioluminescence.</title>
        <authorList>
            <person name="Tsai I.J."/>
        </authorList>
    </citation>
    <scope>NUCLEOTIDE SEQUENCE</scope>
    <source>
        <strain evidence="3">CCC161011</strain>
    </source>
</reference>
<feature type="domain" description="Chitin-binding type-2" evidence="2">
    <location>
        <begin position="46"/>
        <end position="107"/>
    </location>
</feature>
<dbReference type="GO" id="GO:0008061">
    <property type="term" value="F:chitin binding"/>
    <property type="evidence" value="ECO:0007669"/>
    <property type="project" value="InterPro"/>
</dbReference>
<dbReference type="AlphaFoldDB" id="A0A8H7CGW2"/>
<dbReference type="OrthoDB" id="3004855at2759"/>
<evidence type="ECO:0000256" key="1">
    <source>
        <dbReference type="SAM" id="SignalP"/>
    </source>
</evidence>
<dbReference type="InterPro" id="IPR036508">
    <property type="entry name" value="Chitin-bd_dom_sf"/>
</dbReference>
<dbReference type="InterPro" id="IPR002557">
    <property type="entry name" value="Chitin-bd_dom"/>
</dbReference>
<feature type="chain" id="PRO_5034551357" evidence="1">
    <location>
        <begin position="23"/>
        <end position="108"/>
    </location>
</feature>
<keyword evidence="1" id="KW-0732">Signal</keyword>
<dbReference type="PROSITE" id="PS50940">
    <property type="entry name" value="CHIT_BIND_II"/>
    <property type="match status" value="1"/>
</dbReference>
<dbReference type="Gene3D" id="2.170.140.10">
    <property type="entry name" value="Chitin binding domain"/>
    <property type="match status" value="1"/>
</dbReference>
<accession>A0A8H7CGW2</accession>
<dbReference type="EMBL" id="JACAZI010000025">
    <property type="protein sequence ID" value="KAF7334978.1"/>
    <property type="molecule type" value="Genomic_DNA"/>
</dbReference>
<organism evidence="3 4">
    <name type="scientific">Mycena venus</name>
    <dbReference type="NCBI Taxonomy" id="2733690"/>
    <lineage>
        <taxon>Eukaryota</taxon>
        <taxon>Fungi</taxon>
        <taxon>Dikarya</taxon>
        <taxon>Basidiomycota</taxon>
        <taxon>Agaricomycotina</taxon>
        <taxon>Agaricomycetes</taxon>
        <taxon>Agaricomycetidae</taxon>
        <taxon>Agaricales</taxon>
        <taxon>Marasmiineae</taxon>
        <taxon>Mycenaceae</taxon>
        <taxon>Mycena</taxon>
    </lineage>
</organism>
<feature type="signal peptide" evidence="1">
    <location>
        <begin position="1"/>
        <end position="22"/>
    </location>
</feature>
<dbReference type="SUPFAM" id="SSF57625">
    <property type="entry name" value="Invertebrate chitin-binding proteins"/>
    <property type="match status" value="1"/>
</dbReference>
<sequence>MTSLSTSKLLALLALFVWQAHASLANSPRSLPARDEFVCPAEDIANTGCLGPKDCLYANPNNCNTFIRCIANADGTGTPVVLPCLLELEWNDNKKECDFPENSTCPPK</sequence>
<keyword evidence="4" id="KW-1185">Reference proteome</keyword>
<comment type="caution">
    <text evidence="3">The sequence shown here is derived from an EMBL/GenBank/DDBJ whole genome shotgun (WGS) entry which is preliminary data.</text>
</comment>
<gene>
    <name evidence="3" type="ORF">MVEN_02247800</name>
</gene>
<proteinExistence type="predicted"/>
<name>A0A8H7CGW2_9AGAR</name>
<dbReference type="SMART" id="SM00494">
    <property type="entry name" value="ChtBD2"/>
    <property type="match status" value="1"/>
</dbReference>
<evidence type="ECO:0000259" key="2">
    <source>
        <dbReference type="PROSITE" id="PS50940"/>
    </source>
</evidence>
<dbReference type="Proteomes" id="UP000620124">
    <property type="component" value="Unassembled WGS sequence"/>
</dbReference>